<sequence length="52" mass="5714">MDNDIKQISVSTIIVTTELNKNRVKELIQELQALDAIDNSDAEVIKAAADCL</sequence>
<reference evidence="1 2" key="1">
    <citation type="submission" date="2019-12" db="EMBL/GenBank/DDBJ databases">
        <title>Genome sequenceing of Clostridium bovifaecis.</title>
        <authorList>
            <person name="Yao Y."/>
        </authorList>
    </citation>
    <scope>NUCLEOTIDE SEQUENCE [LARGE SCALE GENOMIC DNA]</scope>
    <source>
        <strain evidence="1 2">BXX</strain>
    </source>
</reference>
<accession>A0A6I6FCV4</accession>
<name>A0A6I6FCV4_9CLOT</name>
<keyword evidence="2" id="KW-1185">Reference proteome</keyword>
<dbReference type="AlphaFoldDB" id="A0A6I6FCV4"/>
<gene>
    <name evidence="1" type="ORF">GOM49_11765</name>
</gene>
<organism evidence="1 2">
    <name type="scientific">Clostridium bovifaecis</name>
    <dbReference type="NCBI Taxonomy" id="2184719"/>
    <lineage>
        <taxon>Bacteria</taxon>
        <taxon>Bacillati</taxon>
        <taxon>Bacillota</taxon>
        <taxon>Clostridia</taxon>
        <taxon>Eubacteriales</taxon>
        <taxon>Clostridiaceae</taxon>
        <taxon>Clostridium</taxon>
    </lineage>
</organism>
<proteinExistence type="predicted"/>
<dbReference type="EMBL" id="CP046522">
    <property type="protein sequence ID" value="QGU95675.1"/>
    <property type="molecule type" value="Genomic_DNA"/>
</dbReference>
<evidence type="ECO:0000313" key="1">
    <source>
        <dbReference type="EMBL" id="QGU95675.1"/>
    </source>
</evidence>
<dbReference type="Proteomes" id="UP000422764">
    <property type="component" value="Chromosome"/>
</dbReference>
<evidence type="ECO:0000313" key="2">
    <source>
        <dbReference type="Proteomes" id="UP000422764"/>
    </source>
</evidence>
<protein>
    <submittedName>
        <fullName evidence="1">Uncharacterized protein</fullName>
    </submittedName>
</protein>